<dbReference type="AlphaFoldDB" id="A6IYG1"/>
<gene>
    <name evidence="1" type="ORF">rCG_63225</name>
</gene>
<reference evidence="2" key="1">
    <citation type="submission" date="2005-09" db="EMBL/GenBank/DDBJ databases">
        <authorList>
            <person name="Mural R.J."/>
            <person name="Li P.W."/>
            <person name="Adams M.D."/>
            <person name="Amanatides P.G."/>
            <person name="Baden-Tillson H."/>
            <person name="Barnstead M."/>
            <person name="Chin S.H."/>
            <person name="Dew I."/>
            <person name="Evans C.A."/>
            <person name="Ferriera S."/>
            <person name="Flanigan M."/>
            <person name="Fosler C."/>
            <person name="Glodek A."/>
            <person name="Gu Z."/>
            <person name="Holt R.A."/>
            <person name="Jennings D."/>
            <person name="Kraft C.L."/>
            <person name="Lu F."/>
            <person name="Nguyen T."/>
            <person name="Nusskern D.R."/>
            <person name="Pfannkoch C.M."/>
            <person name="Sitter C."/>
            <person name="Sutton G.G."/>
            <person name="Venter J.C."/>
            <person name="Wang Z."/>
            <person name="Woodage T."/>
            <person name="Zheng X.H."/>
            <person name="Zhong F."/>
        </authorList>
    </citation>
    <scope>NUCLEOTIDE SEQUENCE [LARGE SCALE GENOMIC DNA]</scope>
    <source>
        <strain>BN</strain>
        <strain evidence="2">Sprague-Dawley</strain>
    </source>
</reference>
<evidence type="ECO:0000313" key="2">
    <source>
        <dbReference type="Proteomes" id="UP000234681"/>
    </source>
</evidence>
<name>A6IYG1_RAT</name>
<sequence length="23" mass="2744">MNPLASSLNYNCVLCFYVLHKKW</sequence>
<organism evidence="1 2">
    <name type="scientific">Rattus norvegicus</name>
    <name type="common">Rat</name>
    <dbReference type="NCBI Taxonomy" id="10116"/>
    <lineage>
        <taxon>Eukaryota</taxon>
        <taxon>Metazoa</taxon>
        <taxon>Chordata</taxon>
        <taxon>Craniata</taxon>
        <taxon>Vertebrata</taxon>
        <taxon>Euteleostomi</taxon>
        <taxon>Mammalia</taxon>
        <taxon>Eutheria</taxon>
        <taxon>Euarchontoglires</taxon>
        <taxon>Glires</taxon>
        <taxon>Rodentia</taxon>
        <taxon>Myomorpha</taxon>
        <taxon>Muroidea</taxon>
        <taxon>Muridae</taxon>
        <taxon>Murinae</taxon>
        <taxon>Rattus</taxon>
    </lineage>
</organism>
<proteinExistence type="predicted"/>
<accession>A6IYG1</accession>
<protein>
    <submittedName>
        <fullName evidence="1">RCG63225</fullName>
    </submittedName>
</protein>
<dbReference type="Proteomes" id="UP000234681">
    <property type="component" value="Chromosome 19"/>
</dbReference>
<dbReference type="EMBL" id="CH473972">
    <property type="protein sequence ID" value="EDL92289.1"/>
    <property type="molecule type" value="Genomic_DNA"/>
</dbReference>
<evidence type="ECO:0000313" key="1">
    <source>
        <dbReference type="EMBL" id="EDL92289.1"/>
    </source>
</evidence>